<sequence>MVVDIYLKDRSPGYEYGNPRSLSSRRSPPDQVFTRTNRSRVEISDHHERAHGVGYFDGPYTLVDFRASHIDGERSKYGERQGGPRQMRNVKEKEVGNLRRRHKKNLMA</sequence>
<proteinExistence type="predicted"/>
<keyword evidence="3" id="KW-1185">Reference proteome</keyword>
<accession>A0A9J5ZAH0</accession>
<dbReference type="OrthoDB" id="758862at2759"/>
<dbReference type="AlphaFoldDB" id="A0A9J5ZAH0"/>
<gene>
    <name evidence="2" type="ORF">H5410_020192</name>
</gene>
<evidence type="ECO:0000313" key="3">
    <source>
        <dbReference type="Proteomes" id="UP000824120"/>
    </source>
</evidence>
<comment type="caution">
    <text evidence="2">The sequence shown here is derived from an EMBL/GenBank/DDBJ whole genome shotgun (WGS) entry which is preliminary data.</text>
</comment>
<organism evidence="2 3">
    <name type="scientific">Solanum commersonii</name>
    <name type="common">Commerson's wild potato</name>
    <name type="synonym">Commerson's nightshade</name>
    <dbReference type="NCBI Taxonomy" id="4109"/>
    <lineage>
        <taxon>Eukaryota</taxon>
        <taxon>Viridiplantae</taxon>
        <taxon>Streptophyta</taxon>
        <taxon>Embryophyta</taxon>
        <taxon>Tracheophyta</taxon>
        <taxon>Spermatophyta</taxon>
        <taxon>Magnoliopsida</taxon>
        <taxon>eudicotyledons</taxon>
        <taxon>Gunneridae</taxon>
        <taxon>Pentapetalae</taxon>
        <taxon>asterids</taxon>
        <taxon>lamiids</taxon>
        <taxon>Solanales</taxon>
        <taxon>Solanaceae</taxon>
        <taxon>Solanoideae</taxon>
        <taxon>Solaneae</taxon>
        <taxon>Solanum</taxon>
    </lineage>
</organism>
<feature type="region of interest" description="Disordered" evidence="1">
    <location>
        <begin position="11"/>
        <end position="40"/>
    </location>
</feature>
<dbReference type="EMBL" id="JACXVP010000004">
    <property type="protein sequence ID" value="KAG5608911.1"/>
    <property type="molecule type" value="Genomic_DNA"/>
</dbReference>
<evidence type="ECO:0000313" key="2">
    <source>
        <dbReference type="EMBL" id="KAG5608911.1"/>
    </source>
</evidence>
<dbReference type="Proteomes" id="UP000824120">
    <property type="component" value="Chromosome 4"/>
</dbReference>
<name>A0A9J5ZAH0_SOLCO</name>
<protein>
    <submittedName>
        <fullName evidence="2">Uncharacterized protein</fullName>
    </submittedName>
</protein>
<reference evidence="2 3" key="1">
    <citation type="submission" date="2020-09" db="EMBL/GenBank/DDBJ databases">
        <title>De no assembly of potato wild relative species, Solanum commersonii.</title>
        <authorList>
            <person name="Cho K."/>
        </authorList>
    </citation>
    <scope>NUCLEOTIDE SEQUENCE [LARGE SCALE GENOMIC DNA]</scope>
    <source>
        <strain evidence="2">LZ3.2</strain>
        <tissue evidence="2">Leaf</tissue>
    </source>
</reference>
<evidence type="ECO:0000256" key="1">
    <source>
        <dbReference type="SAM" id="MobiDB-lite"/>
    </source>
</evidence>